<reference evidence="14" key="1">
    <citation type="submission" date="2025-08" db="UniProtKB">
        <authorList>
            <consortium name="RefSeq"/>
        </authorList>
    </citation>
    <scope>IDENTIFICATION</scope>
    <source>
        <tissue evidence="14">Whole organism</tissue>
    </source>
</reference>
<evidence type="ECO:0000256" key="7">
    <source>
        <dbReference type="ARBA" id="ARBA00023170"/>
    </source>
</evidence>
<evidence type="ECO:0000256" key="2">
    <source>
        <dbReference type="ARBA" id="ARBA00004651"/>
    </source>
</evidence>
<keyword evidence="12" id="KW-0812">Transmembrane</keyword>
<keyword evidence="3" id="KW-0217">Developmental protein</keyword>
<gene>
    <name evidence="14" type="primary">LOC108670784</name>
</gene>
<keyword evidence="6" id="KW-1015">Disulfide bond</keyword>
<dbReference type="GO" id="GO:0060170">
    <property type="term" value="C:ciliary membrane"/>
    <property type="evidence" value="ECO:0007669"/>
    <property type="project" value="UniProtKB-SubCell"/>
</dbReference>
<feature type="region of interest" description="Disordered" evidence="11">
    <location>
        <begin position="122"/>
        <end position="161"/>
    </location>
</feature>
<sequence>MQSTDDLTGMNGTNDSSHVADRAAVRLLQTSVISRADADTDDVSGSIAAMVVLAVLAAVTNSLLLSIMLLRRPLRANPSNRLVMSLTVLNLLLSLLVLPMCMVVTYSHTVTWNEFPFNEAQRNLPHSHTKNNDVRTTKSAVSNSDHDINEGTTEDLVSPSHTDLGQFLTTASDIASSSFGPSPSSTYNLDYHFTDLFSDSVPSVLPSGSSKDDDISRRDSRAAASSSETNNIGRTRRSAERSSVVLEGAGLLKRLNSALDGHVGSGAKSLASDKGGIIERILSYYKILGSAMSADGSNDRNCRRRWTQCQRLWKNNTSKTLNINYLYLRQCLIKLNFELGEVIGGRCNLTSNHSGIKFKSQELCSDRNYHELFRKWTQFLGKLFSRDSLSSPLSINSAKTSLYNTGPKFYSENRQSYTTEMSPNALVRNNMAANQIGPTYISSKNANNLSQRNGQSHNFESDLENLKVNSKNQQDHALKFNMAVISLREVVNSSSKTRVVRATPGAGEDRTRGGTQEAEEPVSEMVEELVSGMVDDPVSGMVEDPVSGMVEEPVSGMVEEPVSGTVEEPVSGTVEEPVSGMVETVPSTLCLLVGFLTNWLFSTSSFTVAVIALDRFVSQNYAL</sequence>
<dbReference type="KEGG" id="hazt:108670784"/>
<dbReference type="Proteomes" id="UP000694843">
    <property type="component" value="Unplaced"/>
</dbReference>
<comment type="subcellular location">
    <subcellularLocation>
        <location evidence="2">Cell membrane</location>
        <topology evidence="2">Multi-pass membrane protein</topology>
    </subcellularLocation>
    <subcellularLocation>
        <location evidence="1">Cell projection</location>
        <location evidence="1">Cilium membrane</location>
    </subcellularLocation>
</comment>
<dbReference type="RefSeq" id="XP_018013766.1">
    <property type="nucleotide sequence ID" value="XM_018158277.2"/>
</dbReference>
<keyword evidence="7" id="KW-0675">Receptor</keyword>
<proteinExistence type="predicted"/>
<organism evidence="13 14">
    <name type="scientific">Hyalella azteca</name>
    <name type="common">Amphipod</name>
    <dbReference type="NCBI Taxonomy" id="294128"/>
    <lineage>
        <taxon>Eukaryota</taxon>
        <taxon>Metazoa</taxon>
        <taxon>Ecdysozoa</taxon>
        <taxon>Arthropoda</taxon>
        <taxon>Crustacea</taxon>
        <taxon>Multicrustacea</taxon>
        <taxon>Malacostraca</taxon>
        <taxon>Eumalacostraca</taxon>
        <taxon>Peracarida</taxon>
        <taxon>Amphipoda</taxon>
        <taxon>Senticaudata</taxon>
        <taxon>Talitrida</taxon>
        <taxon>Talitroidea</taxon>
        <taxon>Hyalellidae</taxon>
        <taxon>Hyalella</taxon>
    </lineage>
</organism>
<feature type="region of interest" description="Disordered" evidence="11">
    <location>
        <begin position="204"/>
        <end position="239"/>
    </location>
</feature>
<dbReference type="GO" id="GO:0004930">
    <property type="term" value="F:G protein-coupled receptor activity"/>
    <property type="evidence" value="ECO:0007669"/>
    <property type="project" value="UniProtKB-KW"/>
</dbReference>
<evidence type="ECO:0000256" key="3">
    <source>
        <dbReference type="ARBA" id="ARBA00022473"/>
    </source>
</evidence>
<evidence type="ECO:0000256" key="9">
    <source>
        <dbReference type="ARBA" id="ARBA00023224"/>
    </source>
</evidence>
<evidence type="ECO:0000256" key="4">
    <source>
        <dbReference type="ARBA" id="ARBA00022475"/>
    </source>
</evidence>
<keyword evidence="12" id="KW-0472">Membrane</keyword>
<feature type="transmembrane region" description="Helical" evidence="12">
    <location>
        <begin position="47"/>
        <end position="70"/>
    </location>
</feature>
<keyword evidence="8" id="KW-0325">Glycoprotein</keyword>
<evidence type="ECO:0000256" key="8">
    <source>
        <dbReference type="ARBA" id="ARBA00023180"/>
    </source>
</evidence>
<protein>
    <submittedName>
        <fullName evidence="14">Uncharacterized protein LOC108670784</fullName>
    </submittedName>
</protein>
<dbReference type="CDD" id="cd00637">
    <property type="entry name" value="7tm_classA_rhodopsin-like"/>
    <property type="match status" value="1"/>
</dbReference>
<dbReference type="OrthoDB" id="8964719at2759"/>
<keyword evidence="4" id="KW-1003">Cell membrane</keyword>
<evidence type="ECO:0000256" key="10">
    <source>
        <dbReference type="ARBA" id="ARBA00023273"/>
    </source>
</evidence>
<dbReference type="PANTHER" id="PTHR22752:SF10">
    <property type="entry name" value="G-PROTEIN COUPLED RECEPTOR 161"/>
    <property type="match status" value="1"/>
</dbReference>
<name>A0A8B7NKE9_HYAAZ</name>
<dbReference type="GeneID" id="108670784"/>
<evidence type="ECO:0000313" key="14">
    <source>
        <dbReference type="RefSeq" id="XP_018013766.1"/>
    </source>
</evidence>
<evidence type="ECO:0000256" key="12">
    <source>
        <dbReference type="SAM" id="Phobius"/>
    </source>
</evidence>
<keyword evidence="10" id="KW-0966">Cell projection</keyword>
<keyword evidence="5" id="KW-0297">G-protein coupled receptor</keyword>
<dbReference type="SUPFAM" id="SSF81321">
    <property type="entry name" value="Family A G protein-coupled receptor-like"/>
    <property type="match status" value="1"/>
</dbReference>
<evidence type="ECO:0000256" key="6">
    <source>
        <dbReference type="ARBA" id="ARBA00023157"/>
    </source>
</evidence>
<feature type="region of interest" description="Disordered" evidence="11">
    <location>
        <begin position="498"/>
        <end position="522"/>
    </location>
</feature>
<evidence type="ECO:0000256" key="5">
    <source>
        <dbReference type="ARBA" id="ARBA00023040"/>
    </source>
</evidence>
<evidence type="ECO:0000256" key="11">
    <source>
        <dbReference type="SAM" id="MobiDB-lite"/>
    </source>
</evidence>
<accession>A0A8B7NKE9</accession>
<dbReference type="Gene3D" id="1.20.1070.10">
    <property type="entry name" value="Rhodopsin 7-helix transmembrane proteins"/>
    <property type="match status" value="1"/>
</dbReference>
<evidence type="ECO:0000313" key="13">
    <source>
        <dbReference type="Proteomes" id="UP000694843"/>
    </source>
</evidence>
<dbReference type="PANTHER" id="PTHR22752">
    <property type="entry name" value="G PROTEIN-COUPLED RECEPTOR"/>
    <property type="match status" value="1"/>
</dbReference>
<keyword evidence="12" id="KW-1133">Transmembrane helix</keyword>
<evidence type="ECO:0000256" key="1">
    <source>
        <dbReference type="ARBA" id="ARBA00004309"/>
    </source>
</evidence>
<keyword evidence="13" id="KW-1185">Reference proteome</keyword>
<feature type="compositionally biased region" description="Basic and acidic residues" evidence="11">
    <location>
        <begin position="210"/>
        <end position="221"/>
    </location>
</feature>
<keyword evidence="9" id="KW-0807">Transducer</keyword>
<feature type="transmembrane region" description="Helical" evidence="12">
    <location>
        <begin position="82"/>
        <end position="106"/>
    </location>
</feature>
<dbReference type="AlphaFoldDB" id="A0A8B7NKE9"/>